<proteinExistence type="predicted"/>
<sequence length="69" mass="8032">MRKIIFLSVVIANFLFAGTLYNDYYNKVIEPYNNNYNANTNSQTYHQSIYSNAFCAWYGCIAGSWANKR</sequence>
<name>A0A1X9SUM8_9BACT</name>
<reference evidence="2" key="1">
    <citation type="journal article" date="2017" name="Genome Biol. Evol.">
        <title>Comparative Genomic Analysis Identifies a Campylobacter Clade Deficient in Selenium Metabolism.</title>
        <authorList>
            <person name="Miller W.G."/>
            <person name="Yee E."/>
            <person name="Lopes B.S."/>
            <person name="Chapman M.H."/>
            <person name="Huynh S."/>
            <person name="Bono J.L."/>
            <person name="Parker C.T."/>
            <person name="Strachan N.J.C."/>
            <person name="Forbes K.J."/>
        </authorList>
    </citation>
    <scope>NUCLEOTIDE SEQUENCE [LARGE SCALE GENOMIC DNA]</scope>
    <source>
        <strain evidence="2">RM6137</strain>
    </source>
</reference>
<evidence type="ECO:0000313" key="1">
    <source>
        <dbReference type="EMBL" id="ARQ99967.1"/>
    </source>
</evidence>
<protein>
    <submittedName>
        <fullName evidence="1">Uncharacterized protein</fullName>
    </submittedName>
</protein>
<dbReference type="STRING" id="1660073.CSUIS_0111"/>
<dbReference type="KEGG" id="camy:CSUIS_0111"/>
<dbReference type="EMBL" id="CP018789">
    <property type="protein sequence ID" value="ARQ99967.1"/>
    <property type="molecule type" value="Genomic_DNA"/>
</dbReference>
<evidence type="ECO:0000313" key="2">
    <source>
        <dbReference type="Proteomes" id="UP000194260"/>
    </source>
</evidence>
<dbReference type="Proteomes" id="UP000194260">
    <property type="component" value="Chromosome"/>
</dbReference>
<dbReference type="AlphaFoldDB" id="A0A1X9SUM8"/>
<gene>
    <name evidence="1" type="ORF">CSUIS_0111</name>
</gene>
<dbReference type="RefSeq" id="WP_086296709.1">
    <property type="nucleotide sequence ID" value="NZ_CP018789.1"/>
</dbReference>
<accession>A0A1X9SUM8</accession>
<organism evidence="1 2">
    <name type="scientific">Campylobacter porcelli</name>
    <dbReference type="NCBI Taxonomy" id="1660073"/>
    <lineage>
        <taxon>Bacteria</taxon>
        <taxon>Pseudomonadati</taxon>
        <taxon>Campylobacterota</taxon>
        <taxon>Epsilonproteobacteria</taxon>
        <taxon>Campylobacterales</taxon>
        <taxon>Campylobacteraceae</taxon>
        <taxon>Campylobacter</taxon>
    </lineage>
</organism>